<dbReference type="Proteomes" id="UP000482800">
    <property type="component" value="Unassembled WGS sequence"/>
</dbReference>
<feature type="signal peptide" evidence="2">
    <location>
        <begin position="1"/>
        <end position="22"/>
    </location>
</feature>
<dbReference type="Pfam" id="PF03713">
    <property type="entry name" value="DUF305"/>
    <property type="match status" value="1"/>
</dbReference>
<sequence length="223" mass="23332">MSRRAYAIVAALVVAVAGVAVALGVRAAGPDDDTPAASASPSPTTSPVPVIVPGRPGESASVIPSDQLPAPDGTLYNAADTFFMRMMIPHHAQALEMAALAGDRAGHAQIRSVASRITAAQKPEIAVFQAWLKARNLSETEDGHSHAGMKGMQPPDAMKALASLKGDAFDKMFVDMMVAHHEGAIAMATDVVSYGRDERVNEIATGIAAEQQAEIGRMRQIPL</sequence>
<organism evidence="4 5">
    <name type="scientific">Phytohabitans houttuyneae</name>
    <dbReference type="NCBI Taxonomy" id="1076126"/>
    <lineage>
        <taxon>Bacteria</taxon>
        <taxon>Bacillati</taxon>
        <taxon>Actinomycetota</taxon>
        <taxon>Actinomycetes</taxon>
        <taxon>Micromonosporales</taxon>
        <taxon>Micromonosporaceae</taxon>
    </lineage>
</organism>
<proteinExistence type="predicted"/>
<keyword evidence="5" id="KW-1185">Reference proteome</keyword>
<comment type="caution">
    <text evidence="4">The sequence shown here is derived from an EMBL/GenBank/DDBJ whole genome shotgun (WGS) entry which is preliminary data.</text>
</comment>
<dbReference type="InterPro" id="IPR005183">
    <property type="entry name" value="DUF305_CopM-like"/>
</dbReference>
<evidence type="ECO:0000313" key="5">
    <source>
        <dbReference type="Proteomes" id="UP000482800"/>
    </source>
</evidence>
<dbReference type="EMBL" id="BLPF01000003">
    <property type="protein sequence ID" value="GFJ83098.1"/>
    <property type="molecule type" value="Genomic_DNA"/>
</dbReference>
<keyword evidence="2" id="KW-0732">Signal</keyword>
<evidence type="ECO:0000256" key="1">
    <source>
        <dbReference type="SAM" id="MobiDB-lite"/>
    </source>
</evidence>
<reference evidence="4 5" key="1">
    <citation type="submission" date="2020-03" db="EMBL/GenBank/DDBJ databases">
        <title>Whole genome shotgun sequence of Phytohabitans houttuyneae NBRC 108639.</title>
        <authorList>
            <person name="Komaki H."/>
            <person name="Tamura T."/>
        </authorList>
    </citation>
    <scope>NUCLEOTIDE SEQUENCE [LARGE SCALE GENOMIC DNA]</scope>
    <source>
        <strain evidence="4 5">NBRC 108639</strain>
    </source>
</reference>
<gene>
    <name evidence="4" type="ORF">Phou_072780</name>
</gene>
<dbReference type="RefSeq" id="WP_173065105.1">
    <property type="nucleotide sequence ID" value="NZ_BAABGO010000007.1"/>
</dbReference>
<name>A0A6V8KKS0_9ACTN</name>
<feature type="compositionally biased region" description="Low complexity" evidence="1">
    <location>
        <begin position="35"/>
        <end position="53"/>
    </location>
</feature>
<dbReference type="AlphaFoldDB" id="A0A6V8KKS0"/>
<evidence type="ECO:0000256" key="2">
    <source>
        <dbReference type="SAM" id="SignalP"/>
    </source>
</evidence>
<dbReference type="Gene3D" id="1.20.1260.10">
    <property type="match status" value="1"/>
</dbReference>
<dbReference type="PANTHER" id="PTHR36933">
    <property type="entry name" value="SLL0788 PROTEIN"/>
    <property type="match status" value="1"/>
</dbReference>
<feature type="domain" description="DUF305" evidence="3">
    <location>
        <begin position="80"/>
        <end position="221"/>
    </location>
</feature>
<keyword evidence="4" id="KW-0449">Lipoprotein</keyword>
<feature type="region of interest" description="Disordered" evidence="1">
    <location>
        <begin position="31"/>
        <end position="56"/>
    </location>
</feature>
<protein>
    <submittedName>
        <fullName evidence="4">Lipoprotein</fullName>
    </submittedName>
</protein>
<feature type="chain" id="PRO_5038475409" evidence="2">
    <location>
        <begin position="23"/>
        <end position="223"/>
    </location>
</feature>
<evidence type="ECO:0000259" key="3">
    <source>
        <dbReference type="Pfam" id="PF03713"/>
    </source>
</evidence>
<accession>A0A6V8KKS0</accession>
<reference evidence="4 5" key="2">
    <citation type="submission" date="2020-03" db="EMBL/GenBank/DDBJ databases">
        <authorList>
            <person name="Ichikawa N."/>
            <person name="Kimura A."/>
            <person name="Kitahashi Y."/>
            <person name="Uohara A."/>
        </authorList>
    </citation>
    <scope>NUCLEOTIDE SEQUENCE [LARGE SCALE GENOMIC DNA]</scope>
    <source>
        <strain evidence="4 5">NBRC 108639</strain>
    </source>
</reference>
<evidence type="ECO:0000313" key="4">
    <source>
        <dbReference type="EMBL" id="GFJ83098.1"/>
    </source>
</evidence>
<dbReference type="PANTHER" id="PTHR36933:SF1">
    <property type="entry name" value="SLL0788 PROTEIN"/>
    <property type="match status" value="1"/>
</dbReference>
<dbReference type="InterPro" id="IPR012347">
    <property type="entry name" value="Ferritin-like"/>
</dbReference>